<keyword evidence="3 8" id="KW-0255">Endonuclease</keyword>
<dbReference type="Proteomes" id="UP000178720">
    <property type="component" value="Unassembled WGS sequence"/>
</dbReference>
<comment type="caution">
    <text evidence="8">The sequence shown here is derived from an EMBL/GenBank/DDBJ whole genome shotgun (WGS) entry which is preliminary data.</text>
</comment>
<accession>A0A1F4Y2E5</accession>
<feature type="domain" description="Transcriptional repressor PaaX-like central Cas2-like" evidence="7">
    <location>
        <begin position="111"/>
        <end position="183"/>
    </location>
</feature>
<proteinExistence type="predicted"/>
<evidence type="ECO:0000256" key="3">
    <source>
        <dbReference type="ARBA" id="ARBA00022759"/>
    </source>
</evidence>
<dbReference type="EMBL" id="MEWV01000018">
    <property type="protein sequence ID" value="OGC88018.1"/>
    <property type="molecule type" value="Genomic_DNA"/>
</dbReference>
<evidence type="ECO:0000256" key="6">
    <source>
        <dbReference type="ARBA" id="ARBA00023118"/>
    </source>
</evidence>
<dbReference type="GO" id="GO:0004521">
    <property type="term" value="F:RNA endonuclease activity"/>
    <property type="evidence" value="ECO:0007669"/>
    <property type="project" value="InterPro"/>
</dbReference>
<evidence type="ECO:0000256" key="4">
    <source>
        <dbReference type="ARBA" id="ARBA00022801"/>
    </source>
</evidence>
<protein>
    <submittedName>
        <fullName evidence="8">CRISPR-associated endonuclease Cas2</fullName>
    </submittedName>
</protein>
<keyword evidence="2" id="KW-0479">Metal-binding</keyword>
<dbReference type="Pfam" id="PF20803">
    <property type="entry name" value="PaaX_M"/>
    <property type="match status" value="1"/>
</dbReference>
<evidence type="ECO:0000256" key="2">
    <source>
        <dbReference type="ARBA" id="ARBA00022723"/>
    </source>
</evidence>
<evidence type="ECO:0000259" key="7">
    <source>
        <dbReference type="Pfam" id="PF20803"/>
    </source>
</evidence>
<dbReference type="InterPro" id="IPR048846">
    <property type="entry name" value="PaaX-like_central"/>
</dbReference>
<dbReference type="PANTHER" id="PTHR30319">
    <property type="entry name" value="PHENYLACETIC ACID REGULATOR-RELATED TRANSCRIPTIONAL REPRESSOR"/>
    <property type="match status" value="1"/>
</dbReference>
<dbReference type="GO" id="GO:0043571">
    <property type="term" value="P:maintenance of CRISPR repeat elements"/>
    <property type="evidence" value="ECO:0007669"/>
    <property type="project" value="InterPro"/>
</dbReference>
<keyword evidence="1" id="KW-0540">Nuclease</keyword>
<dbReference type="NCBIfam" id="TIGR01573">
    <property type="entry name" value="cas2"/>
    <property type="match status" value="1"/>
</dbReference>
<dbReference type="AlphaFoldDB" id="A0A1F4Y2E5"/>
<keyword evidence="5" id="KW-0460">Magnesium</keyword>
<dbReference type="GO" id="GO:0006351">
    <property type="term" value="P:DNA-templated transcription"/>
    <property type="evidence" value="ECO:0007669"/>
    <property type="project" value="TreeGrafter"/>
</dbReference>
<gene>
    <name evidence="8" type="ORF">A3D70_01900</name>
</gene>
<keyword evidence="6" id="KW-0051">Antiviral defense</keyword>
<sequence length="196" mass="23452">MPHQLETNIRVRASREKIQRKVLVLLTRLTTRSTRIAFASEKMLLKHLGFQDEDKRKPVYRIRQAVKRLEQKGLVRFEKGSVGWQIQLSDKGKAQADRWDVLERIKIRKPAKWDRRWRIVIFDIWERRRGVRDKLRILLRKAGFYKVQNSVWVHPYDCADMVVFVRAQMHLGQGILYIIAEGIENDEKIKKHFNLP</sequence>
<dbReference type="Gene3D" id="3.30.70.2650">
    <property type="match status" value="1"/>
</dbReference>
<dbReference type="SUPFAM" id="SSF143430">
    <property type="entry name" value="TTP0101/SSO1404-like"/>
    <property type="match status" value="1"/>
</dbReference>
<organism evidence="8 9">
    <name type="scientific">Candidatus Adlerbacteria bacterium RIFCSPHIGHO2_02_FULL_54_18</name>
    <dbReference type="NCBI Taxonomy" id="1797241"/>
    <lineage>
        <taxon>Bacteria</taxon>
        <taxon>Candidatus Adleribacteriota</taxon>
    </lineage>
</organism>
<evidence type="ECO:0000256" key="5">
    <source>
        <dbReference type="ARBA" id="ARBA00022842"/>
    </source>
</evidence>
<evidence type="ECO:0000313" key="8">
    <source>
        <dbReference type="EMBL" id="OGC88018.1"/>
    </source>
</evidence>
<evidence type="ECO:0000256" key="1">
    <source>
        <dbReference type="ARBA" id="ARBA00022722"/>
    </source>
</evidence>
<name>A0A1F4Y2E5_9BACT</name>
<dbReference type="InterPro" id="IPR021127">
    <property type="entry name" value="CRISPR_associated_Cas2"/>
</dbReference>
<keyword evidence="4" id="KW-0378">Hydrolase</keyword>
<reference evidence="8 9" key="1">
    <citation type="journal article" date="2016" name="Nat. Commun.">
        <title>Thousands of microbial genomes shed light on interconnected biogeochemical processes in an aquifer system.</title>
        <authorList>
            <person name="Anantharaman K."/>
            <person name="Brown C.T."/>
            <person name="Hug L.A."/>
            <person name="Sharon I."/>
            <person name="Castelle C.J."/>
            <person name="Probst A.J."/>
            <person name="Thomas B.C."/>
            <person name="Singh A."/>
            <person name="Wilkins M.J."/>
            <person name="Karaoz U."/>
            <person name="Brodie E.L."/>
            <person name="Williams K.H."/>
            <person name="Hubbard S.S."/>
            <person name="Banfield J.F."/>
        </authorList>
    </citation>
    <scope>NUCLEOTIDE SEQUENCE [LARGE SCALE GENOMIC DNA]</scope>
</reference>
<dbReference type="PANTHER" id="PTHR30319:SF1">
    <property type="entry name" value="TRANSCRIPTIONAL REPRESSOR PAAX"/>
    <property type="match status" value="1"/>
</dbReference>
<evidence type="ECO:0000313" key="9">
    <source>
        <dbReference type="Proteomes" id="UP000178720"/>
    </source>
</evidence>